<evidence type="ECO:0000256" key="1">
    <source>
        <dbReference type="SAM" id="SignalP"/>
    </source>
</evidence>
<keyword evidence="1" id="KW-0732">Signal</keyword>
<organism evidence="2 3">
    <name type="scientific">Candidatus Thiodiazotropha endolucinida</name>
    <dbReference type="NCBI Taxonomy" id="1655433"/>
    <lineage>
        <taxon>Bacteria</taxon>
        <taxon>Pseudomonadati</taxon>
        <taxon>Pseudomonadota</taxon>
        <taxon>Gammaproteobacteria</taxon>
        <taxon>Chromatiales</taxon>
        <taxon>Sedimenticolaceae</taxon>
        <taxon>Candidatus Thiodiazotropha</taxon>
    </lineage>
</organism>
<feature type="chain" id="PRO_5030730739" description="Surface antigen domain-containing protein" evidence="1">
    <location>
        <begin position="21"/>
        <end position="120"/>
    </location>
</feature>
<dbReference type="AlphaFoldDB" id="A0A7Z0VJ55"/>
<dbReference type="PROSITE" id="PS51257">
    <property type="entry name" value="PROKAR_LIPOPROTEIN"/>
    <property type="match status" value="1"/>
</dbReference>
<protein>
    <recommendedName>
        <fullName evidence="4">Surface antigen domain-containing protein</fullName>
    </recommendedName>
</protein>
<proteinExistence type="predicted"/>
<dbReference type="EMBL" id="MARB01000020">
    <property type="protein sequence ID" value="ODJ86598.1"/>
    <property type="molecule type" value="Genomic_DNA"/>
</dbReference>
<evidence type="ECO:0008006" key="4">
    <source>
        <dbReference type="Google" id="ProtNLM"/>
    </source>
</evidence>
<evidence type="ECO:0000313" key="2">
    <source>
        <dbReference type="EMBL" id="ODJ86598.1"/>
    </source>
</evidence>
<accession>A0A7Z0VJ55</accession>
<dbReference type="RefSeq" id="WP_154723166.1">
    <property type="nucleotide sequence ID" value="NZ_MARB01000020.1"/>
</dbReference>
<gene>
    <name evidence="2" type="ORF">CODIS_32380</name>
</gene>
<sequence length="120" mass="13561">MKKSFLLLSLFSLVSCSSQYQKPAQIKSQPESMVIHTNHEKGVASIISNEALESFNTKYAKASKNKAFAQSLSGAWNWRSNRTSIEHAKTSALIACQRHNKKSEYIYPCKIIHINDAWVD</sequence>
<evidence type="ECO:0000313" key="3">
    <source>
        <dbReference type="Proteomes" id="UP000094769"/>
    </source>
</evidence>
<dbReference type="OrthoDB" id="6402342at2"/>
<name>A0A7Z0VJ55_9GAMM</name>
<reference evidence="2 3" key="1">
    <citation type="submission" date="2016-06" db="EMBL/GenBank/DDBJ databases">
        <title>Genome sequence of endosymbiont of Candidatus Endolucinida thiodiazotropha.</title>
        <authorList>
            <person name="Poehlein A."/>
            <person name="Koenig S."/>
            <person name="Heiden S.E."/>
            <person name="Thuermer A."/>
            <person name="Voget S."/>
            <person name="Daniel R."/>
            <person name="Markert S."/>
            <person name="Gros O."/>
            <person name="Schweder T."/>
        </authorList>
    </citation>
    <scope>NUCLEOTIDE SEQUENCE [LARGE SCALE GENOMIC DNA]</scope>
    <source>
        <strain evidence="2 3">COS</strain>
    </source>
</reference>
<feature type="signal peptide" evidence="1">
    <location>
        <begin position="1"/>
        <end position="20"/>
    </location>
</feature>
<dbReference type="Proteomes" id="UP000094769">
    <property type="component" value="Unassembled WGS sequence"/>
</dbReference>
<comment type="caution">
    <text evidence="2">The sequence shown here is derived from an EMBL/GenBank/DDBJ whole genome shotgun (WGS) entry which is preliminary data.</text>
</comment>
<keyword evidence="3" id="KW-1185">Reference proteome</keyword>